<dbReference type="EMBL" id="JAGTJS010000011">
    <property type="protein sequence ID" value="KAH7253051.1"/>
    <property type="molecule type" value="Genomic_DNA"/>
</dbReference>
<name>A0A9P9H8R7_FUSSL</name>
<reference evidence="3" key="1">
    <citation type="journal article" date="2021" name="Nat. Commun.">
        <title>Genetic determinants of endophytism in the Arabidopsis root mycobiome.</title>
        <authorList>
            <person name="Mesny F."/>
            <person name="Miyauchi S."/>
            <person name="Thiergart T."/>
            <person name="Pickel B."/>
            <person name="Atanasova L."/>
            <person name="Karlsson M."/>
            <person name="Huettel B."/>
            <person name="Barry K.W."/>
            <person name="Haridas S."/>
            <person name="Chen C."/>
            <person name="Bauer D."/>
            <person name="Andreopoulos W."/>
            <person name="Pangilinan J."/>
            <person name="LaButti K."/>
            <person name="Riley R."/>
            <person name="Lipzen A."/>
            <person name="Clum A."/>
            <person name="Drula E."/>
            <person name="Henrissat B."/>
            <person name="Kohler A."/>
            <person name="Grigoriev I.V."/>
            <person name="Martin F.M."/>
            <person name="Hacquard S."/>
        </authorList>
    </citation>
    <scope>NUCLEOTIDE SEQUENCE</scope>
    <source>
        <strain evidence="3">FSSC 5 MPI-SDFR-AT-0091</strain>
    </source>
</reference>
<evidence type="ECO:0000259" key="2">
    <source>
        <dbReference type="Pfam" id="PF20163"/>
    </source>
</evidence>
<dbReference type="PANTHER" id="PTHR35395">
    <property type="entry name" value="DUF6536 DOMAIN-CONTAINING PROTEIN"/>
    <property type="match status" value="1"/>
</dbReference>
<dbReference type="Proteomes" id="UP000736672">
    <property type="component" value="Unassembled WGS sequence"/>
</dbReference>
<accession>A0A9P9H8R7</accession>
<protein>
    <recommendedName>
        <fullName evidence="2">DUF6536 domain-containing protein</fullName>
    </recommendedName>
</protein>
<evidence type="ECO:0000256" key="1">
    <source>
        <dbReference type="SAM" id="Phobius"/>
    </source>
</evidence>
<organism evidence="3 4">
    <name type="scientific">Fusarium solani</name>
    <name type="common">Filamentous fungus</name>
    <dbReference type="NCBI Taxonomy" id="169388"/>
    <lineage>
        <taxon>Eukaryota</taxon>
        <taxon>Fungi</taxon>
        <taxon>Dikarya</taxon>
        <taxon>Ascomycota</taxon>
        <taxon>Pezizomycotina</taxon>
        <taxon>Sordariomycetes</taxon>
        <taxon>Hypocreomycetidae</taxon>
        <taxon>Hypocreales</taxon>
        <taxon>Nectriaceae</taxon>
        <taxon>Fusarium</taxon>
        <taxon>Fusarium solani species complex</taxon>
    </lineage>
</organism>
<feature type="domain" description="DUF6536" evidence="2">
    <location>
        <begin position="30"/>
        <end position="73"/>
    </location>
</feature>
<proteinExistence type="predicted"/>
<dbReference type="OrthoDB" id="5429634at2759"/>
<feature type="transmembrane region" description="Helical" evidence="1">
    <location>
        <begin position="321"/>
        <end position="342"/>
    </location>
</feature>
<feature type="transmembrane region" description="Helical" evidence="1">
    <location>
        <begin position="62"/>
        <end position="80"/>
    </location>
</feature>
<keyword evidence="4" id="KW-1185">Reference proteome</keyword>
<feature type="transmembrane region" description="Helical" evidence="1">
    <location>
        <begin position="438"/>
        <end position="460"/>
    </location>
</feature>
<sequence>MELPSALSKSRLAGPCFRAIRSQKPHFSLLRSEVDKAHSDNIFLKIGVQSTRNLYRAPRIKLVFWVLFFITAIFQTEYMSSDWNLTIASEGFIYGAKYYPPGVVVLPPVDGPGRSLLGVPGYGQNPPFSKFFDLKSDVSKRIKFAADHAHDWKRLEASDCLDQYQRCSKRVDLGDLVMIQSAIFNLTGVSDGPKDGWHQKVPANATNSLWYTARCRSQLLSGICKVCVSNGLLLIVVISIDLKAGLCLMVLHYLPKEDPFVVPGDAITSFIRSPEKFTTGRCLLNRELAGVLGERSYPFVSAPMHWHPERRRWSRSIEGMVWARNYVLLIANFMFLFAMFFLSQSSNPLGNQSFSQSVENGVLDISGATANEFIPAVLKVNLPQLLLSLFYFNYNSLFTRLCTEKEWSSYGTDYLPLRVTEPQGQQRSTFRLQLPYRYSVPLILASIFLHWLVSRALYVFPRCLMLSYSLGYFEPPTVDLNLARQTRLNDDAFIGIGWSAPALLALLVAVSIMTILPLILTRPTIKSPMPLAVSSSLVLSAACHVPILEDLTMDASERPAPESESRYKSALGRVEGCSSDQEAAQRFSGSTLFEREHLLALPNAPLQIQERGSTDIEAHAQRPSDLDIERYLLNVSQSHLRGGGGGARAQVLGGKQRVNVKNIIGHLSFGTRQHDVGEPIRGRLYT</sequence>
<comment type="caution">
    <text evidence="3">The sequence shown here is derived from an EMBL/GenBank/DDBJ whole genome shotgun (WGS) entry which is preliminary data.</text>
</comment>
<dbReference type="Pfam" id="PF20163">
    <property type="entry name" value="DUF6536"/>
    <property type="match status" value="1"/>
</dbReference>
<dbReference type="InterPro" id="IPR046623">
    <property type="entry name" value="DUF6536"/>
</dbReference>
<evidence type="ECO:0000313" key="4">
    <source>
        <dbReference type="Proteomes" id="UP000736672"/>
    </source>
</evidence>
<feature type="transmembrane region" description="Helical" evidence="1">
    <location>
        <begin position="492"/>
        <end position="519"/>
    </location>
</feature>
<keyword evidence="1" id="KW-1133">Transmembrane helix</keyword>
<gene>
    <name evidence="3" type="ORF">B0J15DRAFT_513330</name>
</gene>
<evidence type="ECO:0000313" key="3">
    <source>
        <dbReference type="EMBL" id="KAH7253051.1"/>
    </source>
</evidence>
<keyword evidence="1" id="KW-0472">Membrane</keyword>
<dbReference type="PANTHER" id="PTHR35395:SF1">
    <property type="entry name" value="DUF6536 DOMAIN-CONTAINING PROTEIN"/>
    <property type="match status" value="1"/>
</dbReference>
<dbReference type="AlphaFoldDB" id="A0A9P9H8R7"/>
<keyword evidence="1" id="KW-0812">Transmembrane</keyword>